<keyword evidence="3 5" id="KW-0732">Signal</keyword>
<dbReference type="InterPro" id="IPR001638">
    <property type="entry name" value="Solute-binding_3/MltF_N"/>
</dbReference>
<feature type="signal peptide" evidence="5">
    <location>
        <begin position="1"/>
        <end position="26"/>
    </location>
</feature>
<dbReference type="SMART" id="SM00062">
    <property type="entry name" value="PBPb"/>
    <property type="match status" value="1"/>
</dbReference>
<feature type="domain" description="Solute-binding protein family 3/N-terminal" evidence="6">
    <location>
        <begin position="30"/>
        <end position="250"/>
    </location>
</feature>
<dbReference type="RefSeq" id="WP_119534256.1">
    <property type="nucleotide sequence ID" value="NZ_NRJF01000041.1"/>
</dbReference>
<dbReference type="EMBL" id="NRJF01000041">
    <property type="protein sequence ID" value="RIY37498.1"/>
    <property type="molecule type" value="Genomic_DNA"/>
</dbReference>
<name>A0A3A1YJW9_9GAMM</name>
<evidence type="ECO:0000256" key="2">
    <source>
        <dbReference type="ARBA" id="ARBA00010333"/>
    </source>
</evidence>
<proteinExistence type="inferred from homology"/>
<dbReference type="OrthoDB" id="9768183at2"/>
<gene>
    <name evidence="7" type="ORF">CKF59_01700</name>
</gene>
<sequence length="254" mass="27748">MLNNLKKLATLALAASGVVVSGYAHADSKTYVVGTEAGYAPYEYLDEQGNIVGFDIDLINYLCKEAGITCTIKNQSFDALVPNLMYRKIDIAIAAMNVTPERAKQVAFTQEYLPASPYAYLVTKTNNYQGVNDFTAVGYQNGTLAAKYLQDKVKNVRAVGYDSYDTALLDLKSGRISALLADYQVAAKYVENNQGQYTLFGQPVSDPILGQGLAIAVNKNNKELLAKLNVALDKAKESGYLAQLQEKYNVTYAE</sequence>
<dbReference type="PANTHER" id="PTHR35936:SF17">
    <property type="entry name" value="ARGININE-BINDING EXTRACELLULAR PROTEIN ARTP"/>
    <property type="match status" value="1"/>
</dbReference>
<dbReference type="Pfam" id="PF00497">
    <property type="entry name" value="SBP_bac_3"/>
    <property type="match status" value="1"/>
</dbReference>
<dbReference type="AlphaFoldDB" id="A0A3A1YJW9"/>
<evidence type="ECO:0000256" key="4">
    <source>
        <dbReference type="RuleBase" id="RU003744"/>
    </source>
</evidence>
<dbReference type="Proteomes" id="UP000265964">
    <property type="component" value="Unassembled WGS sequence"/>
</dbReference>
<evidence type="ECO:0000259" key="6">
    <source>
        <dbReference type="SMART" id="SM00062"/>
    </source>
</evidence>
<dbReference type="SUPFAM" id="SSF53850">
    <property type="entry name" value="Periplasmic binding protein-like II"/>
    <property type="match status" value="1"/>
</dbReference>
<evidence type="ECO:0000313" key="8">
    <source>
        <dbReference type="Proteomes" id="UP000265964"/>
    </source>
</evidence>
<evidence type="ECO:0000313" key="7">
    <source>
        <dbReference type="EMBL" id="RIY37498.1"/>
    </source>
</evidence>
<organism evidence="7 8">
    <name type="scientific">Psittacicella gerlachiana</name>
    <dbReference type="NCBI Taxonomy" id="2028574"/>
    <lineage>
        <taxon>Bacteria</taxon>
        <taxon>Pseudomonadati</taxon>
        <taxon>Pseudomonadota</taxon>
        <taxon>Gammaproteobacteria</taxon>
        <taxon>Pasteurellales</taxon>
        <taxon>Psittacicellaceae</taxon>
        <taxon>Psittacicella</taxon>
    </lineage>
</organism>
<feature type="chain" id="PRO_5017390853" description="Solute-binding protein family 3/N-terminal domain-containing protein" evidence="5">
    <location>
        <begin position="27"/>
        <end position="254"/>
    </location>
</feature>
<dbReference type="PROSITE" id="PS01039">
    <property type="entry name" value="SBP_BACTERIAL_3"/>
    <property type="match status" value="1"/>
</dbReference>
<dbReference type="InterPro" id="IPR018313">
    <property type="entry name" value="SBP_3_CS"/>
</dbReference>
<keyword evidence="8" id="KW-1185">Reference proteome</keyword>
<reference evidence="7 8" key="1">
    <citation type="submission" date="2017-08" db="EMBL/GenBank/DDBJ databases">
        <title>Reclassification of Bisgaard taxon 37 and 44.</title>
        <authorList>
            <person name="Christensen H."/>
        </authorList>
    </citation>
    <scope>NUCLEOTIDE SEQUENCE [LARGE SCALE GENOMIC DNA]</scope>
    <source>
        <strain evidence="7 8">EEAB3T1</strain>
    </source>
</reference>
<dbReference type="Gene3D" id="3.40.190.10">
    <property type="entry name" value="Periplasmic binding protein-like II"/>
    <property type="match status" value="2"/>
</dbReference>
<dbReference type="PANTHER" id="PTHR35936">
    <property type="entry name" value="MEMBRANE-BOUND LYTIC MUREIN TRANSGLYCOSYLASE F"/>
    <property type="match status" value="1"/>
</dbReference>
<comment type="similarity">
    <text evidence="2 4">Belongs to the bacterial solute-binding protein 3 family.</text>
</comment>
<protein>
    <recommendedName>
        <fullName evidence="6">Solute-binding protein family 3/N-terminal domain-containing protein</fullName>
    </recommendedName>
</protein>
<evidence type="ECO:0000256" key="3">
    <source>
        <dbReference type="ARBA" id="ARBA00022729"/>
    </source>
</evidence>
<evidence type="ECO:0000256" key="1">
    <source>
        <dbReference type="ARBA" id="ARBA00004196"/>
    </source>
</evidence>
<comment type="subcellular location">
    <subcellularLocation>
        <location evidence="1">Cell envelope</location>
    </subcellularLocation>
</comment>
<evidence type="ECO:0000256" key="5">
    <source>
        <dbReference type="SAM" id="SignalP"/>
    </source>
</evidence>
<accession>A0A3A1YJW9</accession>
<dbReference type="GO" id="GO:0030313">
    <property type="term" value="C:cell envelope"/>
    <property type="evidence" value="ECO:0007669"/>
    <property type="project" value="UniProtKB-SubCell"/>
</dbReference>
<comment type="caution">
    <text evidence="7">The sequence shown here is derived from an EMBL/GenBank/DDBJ whole genome shotgun (WGS) entry which is preliminary data.</text>
</comment>